<keyword evidence="6" id="KW-0206">Cytoskeleton</keyword>
<evidence type="ECO:0000256" key="5">
    <source>
        <dbReference type="ARBA" id="ARBA00023069"/>
    </source>
</evidence>
<sequence length="298" mass="34401">MFTKNMMSEMELLLNESNAEEQAPVIEEWSDDEHPLQTQIESDFKSHKSRANSDTNVAAEIFDDNIFHAKSESEIEHPQQEEEIDSNLYDPVELNSANVPFQIRELFHFITKYRPHILEMETKLKPFLPDFIPAVGDPDAFLKIYRPDEYFEFLGLTVIDEPSLSQSDPSVLDLRLRSIYKQISAKTTIARSVEEENKTKVIDKWIKDINDLHRLKPLPSVTYYKSLPDIDALLQEWNSDVEETLGVEHLLSSDIDCDLLCFIDVACGLLDIPIYPGHRVHSLHLLLTLYSEIGRLQK</sequence>
<keyword evidence="5" id="KW-0969">Cilium</keyword>
<name>A0A8J2RXA8_9CRUS</name>
<evidence type="ECO:0000256" key="7">
    <source>
        <dbReference type="ARBA" id="ARBA00023273"/>
    </source>
</evidence>
<comment type="similarity">
    <text evidence="2">Belongs to the IFT46 family.</text>
</comment>
<comment type="subcellular location">
    <subcellularLocation>
        <location evidence="1">Cytoplasm</location>
        <location evidence="1">Cytoskeleton</location>
        <location evidence="1">Cilium basal body</location>
    </subcellularLocation>
</comment>
<dbReference type="Pfam" id="PF12317">
    <property type="entry name" value="IFT46_B_C"/>
    <property type="match status" value="1"/>
</dbReference>
<protein>
    <recommendedName>
        <fullName evidence="3">Intraflagellar transport protein 46 homolog</fullName>
    </recommendedName>
</protein>
<evidence type="ECO:0000313" key="8">
    <source>
        <dbReference type="EMBL" id="CAH0108507.1"/>
    </source>
</evidence>
<dbReference type="PANTHER" id="PTHR13376">
    <property type="entry name" value="INTRAFLAGELLAR TRANSPORT PROTEIN 46 HOMOLOG"/>
    <property type="match status" value="1"/>
</dbReference>
<evidence type="ECO:0000256" key="6">
    <source>
        <dbReference type="ARBA" id="ARBA00023212"/>
    </source>
</evidence>
<keyword evidence="9" id="KW-1185">Reference proteome</keyword>
<dbReference type="AlphaFoldDB" id="A0A8J2RXA8"/>
<dbReference type="InterPro" id="IPR022088">
    <property type="entry name" value="Intraflagellar_transp_cmplxB"/>
</dbReference>
<dbReference type="GO" id="GO:0042073">
    <property type="term" value="P:intraciliary transport"/>
    <property type="evidence" value="ECO:0007669"/>
    <property type="project" value="InterPro"/>
</dbReference>
<dbReference type="Proteomes" id="UP000789390">
    <property type="component" value="Unassembled WGS sequence"/>
</dbReference>
<dbReference type="GO" id="GO:0005815">
    <property type="term" value="C:microtubule organizing center"/>
    <property type="evidence" value="ECO:0007669"/>
    <property type="project" value="TreeGrafter"/>
</dbReference>
<comment type="caution">
    <text evidence="8">The sequence shown here is derived from an EMBL/GenBank/DDBJ whole genome shotgun (WGS) entry which is preliminary data.</text>
</comment>
<evidence type="ECO:0000256" key="4">
    <source>
        <dbReference type="ARBA" id="ARBA00022490"/>
    </source>
</evidence>
<evidence type="ECO:0000256" key="1">
    <source>
        <dbReference type="ARBA" id="ARBA00004120"/>
    </source>
</evidence>
<dbReference type="EMBL" id="CAKKLH010000285">
    <property type="protein sequence ID" value="CAH0108507.1"/>
    <property type="molecule type" value="Genomic_DNA"/>
</dbReference>
<dbReference type="OrthoDB" id="2119217at2759"/>
<proteinExistence type="inferred from homology"/>
<evidence type="ECO:0000313" key="9">
    <source>
        <dbReference type="Proteomes" id="UP000789390"/>
    </source>
</evidence>
<dbReference type="GO" id="GO:0031514">
    <property type="term" value="C:motile cilium"/>
    <property type="evidence" value="ECO:0007669"/>
    <property type="project" value="TreeGrafter"/>
</dbReference>
<dbReference type="GO" id="GO:0060271">
    <property type="term" value="P:cilium assembly"/>
    <property type="evidence" value="ECO:0007669"/>
    <property type="project" value="TreeGrafter"/>
</dbReference>
<keyword evidence="4" id="KW-0963">Cytoplasm</keyword>
<evidence type="ECO:0000256" key="3">
    <source>
        <dbReference type="ARBA" id="ARBA00017206"/>
    </source>
</evidence>
<organism evidence="8 9">
    <name type="scientific">Daphnia galeata</name>
    <dbReference type="NCBI Taxonomy" id="27404"/>
    <lineage>
        <taxon>Eukaryota</taxon>
        <taxon>Metazoa</taxon>
        <taxon>Ecdysozoa</taxon>
        <taxon>Arthropoda</taxon>
        <taxon>Crustacea</taxon>
        <taxon>Branchiopoda</taxon>
        <taxon>Diplostraca</taxon>
        <taxon>Cladocera</taxon>
        <taxon>Anomopoda</taxon>
        <taxon>Daphniidae</taxon>
        <taxon>Daphnia</taxon>
    </lineage>
</organism>
<keyword evidence="7" id="KW-0966">Cell projection</keyword>
<evidence type="ECO:0000256" key="2">
    <source>
        <dbReference type="ARBA" id="ARBA00007700"/>
    </source>
</evidence>
<dbReference type="PANTHER" id="PTHR13376:SF0">
    <property type="entry name" value="INTRAFLAGELLAR TRANSPORT PROTEIN 46 HOMOLOG"/>
    <property type="match status" value="1"/>
</dbReference>
<reference evidence="8" key="1">
    <citation type="submission" date="2021-11" db="EMBL/GenBank/DDBJ databases">
        <authorList>
            <person name="Schell T."/>
        </authorList>
    </citation>
    <scope>NUCLEOTIDE SEQUENCE</scope>
    <source>
        <strain evidence="8">M5</strain>
    </source>
</reference>
<gene>
    <name evidence="8" type="ORF">DGAL_LOCUS11898</name>
</gene>
<dbReference type="GO" id="GO:0030992">
    <property type="term" value="C:intraciliary transport particle B"/>
    <property type="evidence" value="ECO:0007669"/>
    <property type="project" value="TreeGrafter"/>
</dbReference>
<accession>A0A8J2RXA8</accession>